<keyword evidence="1 3" id="KW-0378">Hydrolase</keyword>
<accession>L8WHE1</accession>
<feature type="domain" description="Alpha/beta hydrolase fold-3" evidence="2">
    <location>
        <begin position="117"/>
        <end position="282"/>
    </location>
</feature>
<comment type="caution">
    <text evidence="3">The sequence shown here is derived from an EMBL/GenBank/DDBJ whole genome shotgun (WGS) entry which is preliminary data.</text>
</comment>
<dbReference type="STRING" id="983506.L8WHE1"/>
<dbReference type="EMBL" id="AFRT01002698">
    <property type="protein sequence ID" value="ELU37340.1"/>
    <property type="molecule type" value="Genomic_DNA"/>
</dbReference>
<proteinExistence type="predicted"/>
<dbReference type="Pfam" id="PF07859">
    <property type="entry name" value="Abhydrolase_3"/>
    <property type="match status" value="1"/>
</dbReference>
<dbReference type="Proteomes" id="UP000011668">
    <property type="component" value="Unassembled WGS sequence"/>
</dbReference>
<reference evidence="3 4" key="1">
    <citation type="journal article" date="2013" name="Nat. Commun.">
        <title>The evolution and pathogenic mechanisms of the rice sheath blight pathogen.</title>
        <authorList>
            <person name="Zheng A."/>
            <person name="Lin R."/>
            <person name="Xu L."/>
            <person name="Qin P."/>
            <person name="Tang C."/>
            <person name="Ai P."/>
            <person name="Zhang D."/>
            <person name="Liu Y."/>
            <person name="Sun Z."/>
            <person name="Feng H."/>
            <person name="Wang Y."/>
            <person name="Chen Y."/>
            <person name="Liang X."/>
            <person name="Fu R."/>
            <person name="Li Q."/>
            <person name="Zhang J."/>
            <person name="Yu X."/>
            <person name="Xie Z."/>
            <person name="Ding L."/>
            <person name="Guan P."/>
            <person name="Tang J."/>
            <person name="Liang Y."/>
            <person name="Wang S."/>
            <person name="Deng Q."/>
            <person name="Li S."/>
            <person name="Zhu J."/>
            <person name="Wang L."/>
            <person name="Liu H."/>
            <person name="Li P."/>
        </authorList>
    </citation>
    <scope>NUCLEOTIDE SEQUENCE [LARGE SCALE GENOMIC DNA]</scope>
    <source>
        <strain evidence="4">AG-1 IA</strain>
    </source>
</reference>
<dbReference type="InterPro" id="IPR029058">
    <property type="entry name" value="AB_hydrolase_fold"/>
</dbReference>
<dbReference type="InterPro" id="IPR013094">
    <property type="entry name" value="AB_hydrolase_3"/>
</dbReference>
<gene>
    <name evidence="3" type="ORF">AG1IA_08629</name>
</gene>
<organism evidence="3 4">
    <name type="scientific">Thanatephorus cucumeris (strain AG1-IA)</name>
    <name type="common">Rice sheath blight fungus</name>
    <name type="synonym">Rhizoctonia solani</name>
    <dbReference type="NCBI Taxonomy" id="983506"/>
    <lineage>
        <taxon>Eukaryota</taxon>
        <taxon>Fungi</taxon>
        <taxon>Dikarya</taxon>
        <taxon>Basidiomycota</taxon>
        <taxon>Agaricomycotina</taxon>
        <taxon>Agaricomycetes</taxon>
        <taxon>Cantharellales</taxon>
        <taxon>Ceratobasidiaceae</taxon>
        <taxon>Rhizoctonia</taxon>
        <taxon>Rhizoctonia solani AG-1</taxon>
    </lineage>
</organism>
<keyword evidence="4" id="KW-1185">Reference proteome</keyword>
<dbReference type="PANTHER" id="PTHR48081:SF8">
    <property type="entry name" value="ALPHA_BETA HYDROLASE FOLD-3 DOMAIN-CONTAINING PROTEIN-RELATED"/>
    <property type="match status" value="1"/>
</dbReference>
<dbReference type="HOGENOM" id="CLU_692948_0_0_1"/>
<protein>
    <submittedName>
        <fullName evidence="3">Alpha/beta hydrolase fold domain-containing protein</fullName>
    </submittedName>
</protein>
<dbReference type="PANTHER" id="PTHR48081">
    <property type="entry name" value="AB HYDROLASE SUPERFAMILY PROTEIN C4A8.06C"/>
    <property type="match status" value="1"/>
</dbReference>
<evidence type="ECO:0000313" key="3">
    <source>
        <dbReference type="EMBL" id="ELU37340.1"/>
    </source>
</evidence>
<evidence type="ECO:0000313" key="4">
    <source>
        <dbReference type="Proteomes" id="UP000011668"/>
    </source>
</evidence>
<dbReference type="InterPro" id="IPR050300">
    <property type="entry name" value="GDXG_lipolytic_enzyme"/>
</dbReference>
<dbReference type="AlphaFoldDB" id="L8WHE1"/>
<dbReference type="OrthoDB" id="408631at2759"/>
<dbReference type="Gene3D" id="3.40.50.1820">
    <property type="entry name" value="alpha/beta hydrolase"/>
    <property type="match status" value="1"/>
</dbReference>
<sequence>MSNTPRMPQSILDQLDPEYRAFILSTDTPESPCLNELQWSPALRQMGSTADSGSRKPMDVGSKHTIQKTNYSVDITTPSGEIPSRGWPVVLYAHRGGWVFGNAAAEDSMLSKLCVGLDDLWDALVWLSKEGERELGIDPTKIAIAGGSAGGNLAAAVAQRASLSSPPIPLVYQALITPVIDASFSSDDRSRWTPSMIQYEHNWDPTVLEMLWFRDLYLPSVDDRYKPDASPCLQENKSAFENMPPTWISVAELDTLRSEGEMYAEKLQAHGVPVTLTVLRGKKRGLIAILAGFTAWSLTIQDFRMLGSRLIGSMRRYVRYANRYASITRSSQRLFGKHFLDAKIYPSNEQHQPSSVNGTETLHRLSLWVIFVTHKHYPETTSGCIWGYKKHANHVNRR</sequence>
<dbReference type="SUPFAM" id="SSF53474">
    <property type="entry name" value="alpha/beta-Hydrolases"/>
    <property type="match status" value="1"/>
</dbReference>
<dbReference type="GO" id="GO:0016787">
    <property type="term" value="F:hydrolase activity"/>
    <property type="evidence" value="ECO:0007669"/>
    <property type="project" value="UniProtKB-KW"/>
</dbReference>
<evidence type="ECO:0000256" key="1">
    <source>
        <dbReference type="ARBA" id="ARBA00022801"/>
    </source>
</evidence>
<evidence type="ECO:0000259" key="2">
    <source>
        <dbReference type="Pfam" id="PF07859"/>
    </source>
</evidence>
<name>L8WHE1_THACA</name>